<dbReference type="Pfam" id="PF03368">
    <property type="entry name" value="Dicer_dimer"/>
    <property type="match status" value="1"/>
</dbReference>
<dbReference type="Gene3D" id="2.170.260.10">
    <property type="entry name" value="paz domain"/>
    <property type="match status" value="1"/>
</dbReference>
<keyword evidence="13" id="KW-0943">RNA-mediated gene silencing</keyword>
<evidence type="ECO:0000259" key="18">
    <source>
        <dbReference type="PROSITE" id="PS50821"/>
    </source>
</evidence>
<evidence type="ECO:0000256" key="6">
    <source>
        <dbReference type="ARBA" id="ARBA00022741"/>
    </source>
</evidence>
<dbReference type="GO" id="GO:0004530">
    <property type="term" value="F:deoxyribonuclease I activity"/>
    <property type="evidence" value="ECO:0007669"/>
    <property type="project" value="TreeGrafter"/>
</dbReference>
<dbReference type="Pfam" id="PF00636">
    <property type="entry name" value="Ribonuclease_3"/>
    <property type="match status" value="1"/>
</dbReference>
<feature type="domain" description="DRBM" evidence="16">
    <location>
        <begin position="1602"/>
        <end position="1624"/>
    </location>
</feature>
<evidence type="ECO:0000259" key="16">
    <source>
        <dbReference type="PROSITE" id="PS50137"/>
    </source>
</evidence>
<dbReference type="PROSITE" id="PS51327">
    <property type="entry name" value="DICER_DSRBF"/>
    <property type="match status" value="1"/>
</dbReference>
<keyword evidence="10" id="KW-0067">ATP-binding</keyword>
<dbReference type="InterPro" id="IPR044441">
    <property type="entry name" value="DICER_DSRM"/>
</dbReference>
<dbReference type="CDD" id="cd00048">
    <property type="entry name" value="DSRM_SF"/>
    <property type="match status" value="1"/>
</dbReference>
<dbReference type="Gene3D" id="3.40.50.300">
    <property type="entry name" value="P-loop containing nucleotide triphosphate hydrolases"/>
    <property type="match status" value="1"/>
</dbReference>
<dbReference type="GO" id="GO:0003723">
    <property type="term" value="F:RNA binding"/>
    <property type="evidence" value="ECO:0007669"/>
    <property type="project" value="UniProtKB-UniRule"/>
</dbReference>
<evidence type="ECO:0000256" key="7">
    <source>
        <dbReference type="ARBA" id="ARBA00022759"/>
    </source>
</evidence>
<organism evidence="20">
    <name type="scientific">Planococcus kraunhiae</name>
    <dbReference type="NCBI Taxonomy" id="494597"/>
    <lineage>
        <taxon>Eukaryota</taxon>
        <taxon>Metazoa</taxon>
        <taxon>Ecdysozoa</taxon>
        <taxon>Arthropoda</taxon>
        <taxon>Hexapoda</taxon>
        <taxon>Insecta</taxon>
        <taxon>Pterygota</taxon>
        <taxon>Neoptera</taxon>
        <taxon>Paraneoptera</taxon>
        <taxon>Hemiptera</taxon>
        <taxon>Sternorrhyncha</taxon>
        <taxon>Coccoidea</taxon>
        <taxon>Pseudococcidae</taxon>
        <taxon>Planococcus</taxon>
    </lineage>
</organism>
<dbReference type="PANTHER" id="PTHR14950:SF37">
    <property type="entry name" value="ENDORIBONUCLEASE DICER"/>
    <property type="match status" value="1"/>
</dbReference>
<dbReference type="SMART" id="SM00949">
    <property type="entry name" value="PAZ"/>
    <property type="match status" value="1"/>
</dbReference>
<keyword evidence="12 15" id="KW-0694">RNA-binding</keyword>
<keyword evidence="11" id="KW-0460">Magnesium</keyword>
<dbReference type="GO" id="GO:0030422">
    <property type="term" value="P:siRNA processing"/>
    <property type="evidence" value="ECO:0007669"/>
    <property type="project" value="InterPro"/>
</dbReference>
<feature type="domain" description="Dicer dsRNA-binding fold" evidence="19">
    <location>
        <begin position="584"/>
        <end position="675"/>
    </location>
</feature>
<feature type="domain" description="RNase III" evidence="17">
    <location>
        <begin position="1122"/>
        <end position="1242"/>
    </location>
</feature>
<evidence type="ECO:0000256" key="10">
    <source>
        <dbReference type="ARBA" id="ARBA00022840"/>
    </source>
</evidence>
<dbReference type="SUPFAM" id="SSF101690">
    <property type="entry name" value="PAZ domain"/>
    <property type="match status" value="1"/>
</dbReference>
<evidence type="ECO:0000256" key="12">
    <source>
        <dbReference type="ARBA" id="ARBA00022884"/>
    </source>
</evidence>
<dbReference type="GO" id="GO:0005524">
    <property type="term" value="F:ATP binding"/>
    <property type="evidence" value="ECO:0007669"/>
    <property type="project" value="UniProtKB-KW"/>
</dbReference>
<evidence type="ECO:0000256" key="13">
    <source>
        <dbReference type="ARBA" id="ARBA00023158"/>
    </source>
</evidence>
<keyword evidence="4" id="KW-0479">Metal-binding</keyword>
<evidence type="ECO:0000256" key="1">
    <source>
        <dbReference type="ARBA" id="ARBA00001936"/>
    </source>
</evidence>
<dbReference type="GO" id="GO:0005737">
    <property type="term" value="C:cytoplasm"/>
    <property type="evidence" value="ECO:0007669"/>
    <property type="project" value="TreeGrafter"/>
</dbReference>
<dbReference type="InterPro" id="IPR027417">
    <property type="entry name" value="P-loop_NTPase"/>
</dbReference>
<evidence type="ECO:0000256" key="15">
    <source>
        <dbReference type="PROSITE-ProRule" id="PRU00657"/>
    </source>
</evidence>
<dbReference type="PANTHER" id="PTHR14950">
    <property type="entry name" value="DICER-RELATED"/>
    <property type="match status" value="1"/>
</dbReference>
<dbReference type="GO" id="GO:0005634">
    <property type="term" value="C:nucleus"/>
    <property type="evidence" value="ECO:0007669"/>
    <property type="project" value="TreeGrafter"/>
</dbReference>
<keyword evidence="7" id="KW-0255">Endonuclease</keyword>
<dbReference type="Pfam" id="PF20932">
    <property type="entry name" value="Dicer_dsRBD"/>
    <property type="match status" value="1"/>
</dbReference>
<feature type="domain" description="PAZ" evidence="18">
    <location>
        <begin position="843"/>
        <end position="980"/>
    </location>
</feature>
<evidence type="ECO:0000256" key="11">
    <source>
        <dbReference type="ARBA" id="ARBA00022842"/>
    </source>
</evidence>
<dbReference type="InterPro" id="IPR048512">
    <property type="entry name" value="Dicer_platform"/>
</dbReference>
<dbReference type="EMBL" id="LC194142">
    <property type="protein sequence ID" value="BAX36481.1"/>
    <property type="molecule type" value="mRNA"/>
</dbReference>
<dbReference type="SUPFAM" id="SSF69065">
    <property type="entry name" value="RNase III domain-like"/>
    <property type="match status" value="2"/>
</dbReference>
<dbReference type="InterPro" id="IPR000999">
    <property type="entry name" value="RNase_III_dom"/>
</dbReference>
<gene>
    <name evidence="20" type="primary">PkDCR2</name>
</gene>
<dbReference type="SUPFAM" id="SSF54768">
    <property type="entry name" value="dsRNA-binding domain-like"/>
    <property type="match status" value="1"/>
</dbReference>
<protein>
    <submittedName>
        <fullName evidence="20">Dicer2</fullName>
    </submittedName>
</protein>
<dbReference type="InterPro" id="IPR014720">
    <property type="entry name" value="dsRBD_dom"/>
</dbReference>
<dbReference type="GO" id="GO:0031054">
    <property type="term" value="P:pre-miRNA processing"/>
    <property type="evidence" value="ECO:0007669"/>
    <property type="project" value="InterPro"/>
</dbReference>
<evidence type="ECO:0000256" key="2">
    <source>
        <dbReference type="ARBA" id="ARBA00001946"/>
    </source>
</evidence>
<dbReference type="Pfam" id="PF20931">
    <property type="entry name" value="Dicer_platform"/>
    <property type="match status" value="1"/>
</dbReference>
<name>A0A1W7HGV3_9HEMI</name>
<dbReference type="InterPro" id="IPR003100">
    <property type="entry name" value="PAZ_dom"/>
</dbReference>
<dbReference type="Gene3D" id="3.30.160.380">
    <property type="entry name" value="Dicer dimerisation domain"/>
    <property type="match status" value="1"/>
</dbReference>
<dbReference type="Pfam" id="PF14622">
    <property type="entry name" value="Ribonucleas_3_3"/>
    <property type="match status" value="1"/>
</dbReference>
<dbReference type="InterPro" id="IPR038248">
    <property type="entry name" value="Dicer_dimer_sf"/>
</dbReference>
<comment type="cofactor">
    <cofactor evidence="1">
        <name>Mn(2+)</name>
        <dbReference type="ChEBI" id="CHEBI:29035"/>
    </cofactor>
</comment>
<keyword evidence="5" id="KW-0677">Repeat</keyword>
<dbReference type="InterPro" id="IPR036085">
    <property type="entry name" value="PAZ_dom_sf"/>
</dbReference>
<feature type="domain" description="RNase III" evidence="17">
    <location>
        <begin position="1374"/>
        <end position="1533"/>
    </location>
</feature>
<evidence type="ECO:0000313" key="20">
    <source>
        <dbReference type="EMBL" id="BAX36481.1"/>
    </source>
</evidence>
<keyword evidence="6" id="KW-0547">Nucleotide-binding</keyword>
<dbReference type="PROSITE" id="PS50142">
    <property type="entry name" value="RNASE_3_2"/>
    <property type="match status" value="2"/>
</dbReference>
<dbReference type="GO" id="GO:0004525">
    <property type="term" value="F:ribonuclease III activity"/>
    <property type="evidence" value="ECO:0007669"/>
    <property type="project" value="InterPro"/>
</dbReference>
<keyword evidence="8" id="KW-0378">Hydrolase</keyword>
<evidence type="ECO:0000256" key="4">
    <source>
        <dbReference type="ARBA" id="ARBA00022723"/>
    </source>
</evidence>
<dbReference type="PROSITE" id="PS50137">
    <property type="entry name" value="DS_RBD"/>
    <property type="match status" value="1"/>
</dbReference>
<dbReference type="GO" id="GO:0046872">
    <property type="term" value="F:metal ion binding"/>
    <property type="evidence" value="ECO:0007669"/>
    <property type="project" value="UniProtKB-KW"/>
</dbReference>
<proteinExistence type="evidence at transcript level"/>
<evidence type="ECO:0000256" key="3">
    <source>
        <dbReference type="ARBA" id="ARBA00022722"/>
    </source>
</evidence>
<dbReference type="GO" id="GO:0004386">
    <property type="term" value="F:helicase activity"/>
    <property type="evidence" value="ECO:0007669"/>
    <property type="project" value="UniProtKB-KW"/>
</dbReference>
<dbReference type="InterPro" id="IPR036389">
    <property type="entry name" value="RNase_III_sf"/>
</dbReference>
<accession>A0A1W7HGV3</accession>
<dbReference type="Pfam" id="PF02170">
    <property type="entry name" value="PAZ"/>
    <property type="match status" value="1"/>
</dbReference>
<evidence type="ECO:0000256" key="9">
    <source>
        <dbReference type="ARBA" id="ARBA00022806"/>
    </source>
</evidence>
<evidence type="ECO:0000259" key="19">
    <source>
        <dbReference type="PROSITE" id="PS51327"/>
    </source>
</evidence>
<keyword evidence="14" id="KW-0464">Manganese</keyword>
<comment type="cofactor">
    <cofactor evidence="2">
        <name>Mg(2+)</name>
        <dbReference type="ChEBI" id="CHEBI:18420"/>
    </cofactor>
</comment>
<dbReference type="PROSITE" id="PS50821">
    <property type="entry name" value="PAZ"/>
    <property type="match status" value="1"/>
</dbReference>
<evidence type="ECO:0000259" key="17">
    <source>
        <dbReference type="PROSITE" id="PS50142"/>
    </source>
</evidence>
<dbReference type="Gene3D" id="1.10.1520.10">
    <property type="entry name" value="Ribonuclease III domain"/>
    <property type="match status" value="2"/>
</dbReference>
<evidence type="ECO:0000256" key="8">
    <source>
        <dbReference type="ARBA" id="ARBA00022801"/>
    </source>
</evidence>
<dbReference type="InterPro" id="IPR005034">
    <property type="entry name" value="Dicer_dimerisation"/>
</dbReference>
<dbReference type="Gene3D" id="3.30.160.20">
    <property type="match status" value="1"/>
</dbReference>
<dbReference type="CDD" id="cd00593">
    <property type="entry name" value="RIBOc"/>
    <property type="match status" value="2"/>
</dbReference>
<evidence type="ECO:0000256" key="5">
    <source>
        <dbReference type="ARBA" id="ARBA00022737"/>
    </source>
</evidence>
<keyword evidence="9" id="KW-0347">Helicase</keyword>
<dbReference type="GO" id="GO:0006309">
    <property type="term" value="P:apoptotic DNA fragmentation"/>
    <property type="evidence" value="ECO:0007669"/>
    <property type="project" value="TreeGrafter"/>
</dbReference>
<keyword evidence="3" id="KW-0540">Nuclease</keyword>
<dbReference type="SMART" id="SM00535">
    <property type="entry name" value="RIBOc"/>
    <property type="match status" value="2"/>
</dbReference>
<sequence>MDDLAETNANEEYLLNSVLDRIISSLQCPQDDFIPKDYQSELANSTMTSNKIVFLPSYEDKLYVSCLILKSNSLEIKKSGKQIIYLIDSSKYISTVTAFFTKHSHYPVIEITHDKGADLWNIQTARIIVTTSSIYLNALSKWNSKLKDAFMIFFDDCAFAYGQNSMKQVMNYFQNCNEQDWPRVIAFTSCLLHPQIKADDNCMFEFLKNLEITFKSTIISTQYCNFTRKLLPRVNVKFVKFRHRKENFEDSQLGNFHLNALIGKTIAAVDGLKLHNDSSEQTHLRCYVSKIFQDILRYMYLYGTYPAFIVSNIHRIRLEKKKLLCDDITTFILSAIISDLYVIRSLIWDKIVENNTKSEENVASIVKNTSEKIIKLLSLLYKLDYNGNCIVLVNDCITARIITFILQKLSKCETKMSHILADFIINSESVLESNDEREKSFFKKQLDSVIQRFQKCLLNVLVISWKADFDFSELNSSWIVYFDLAPTFQKYILSRRFANHTINNNYFFIEETGDEQKFNRDKSYLEEFVNLDLNLKELLSVKDLNNEYRLRKSLEKFKESKSELEEKFPPLITKHNKRVSFLSAIHAVNKYCKSLPCDGFSSPAPRWSFQKKDGGVVCRVRLPIQSGIGTVIENPPIKNVKFVKQIAALETVKYLYKCGQINDDLGSTFSYIEDQLNSEILFPNWIHEDESIKAGSAKCYRTVPLRFPEWLNQSCPQPNAETFLHIIRLRTAYEEPNDSRKSFFHKLMQSDKEFGILSSKKLPQLSEFPVYSDLGQIDVTIEVNAKIMTLTSEEIDKLLSCHKFIYLDVLQIVKGFLIGDRSNGDNSYCIVPLEPSDNGSMNIAWDVVNNLSVRNDIIEPSETERVSTHYSSNDFLGKVVTPWYRMLTQRYYIVTKVCTNLSPNSQFPSGEYDTFTEYYHEKYNLEVKNPIQPLLEARIITDNLKCIRPRAQNPGIKKKKGEKEQDLPVILLPEFCIRQSFPAVYWYKAVLLLGITHRLHYILLAEQLRRKVASEMAAIADSSIENDEKDVMIADESFVKECEEGAKPVVPILSILKQVKYVRNVRRFPWADEQLPIDIDRQIDTVSMIEVMSYCDFIRGQTGEHPDMFAPYAPNFSEFPKLKFIDARKPLNPGPKQNDIVQAFTGVNCDDIVNLERLKMIGKSFVNFAVSLWLYKSNPDWNITQLRKLKQKILGRRNFYYCGAKLELGSYIKLHDFSENNDWFLSGFCVPDVLINILKNYVIPPEAIFNLEIPRDEQHSGEISAETRDKMQNKMIEYYDKTSTKNTESTLNKTPISDNADHNHAFIYFKKHSVPDKAVASALKSLIGVYLVNTGVESTFKFLQYVGVLPNESHPNASYPKDCLPNENNSFCDEDNLKKTLGYEFKNKRLLAEAITHHSYFSETSTICNHKLAFLGDSILDLLLTGYVHEYGQDRKISEVRELRVSLMNDVVFAIVAVRIGLHKVLLYDSVRLMKKIDEFVQEENRVNCQVSYDELLFLIEETNNAVIDSVNVPRALTDVFKSIIAAIYLDTNGDLKSVWNVVHRVLKKEIDKFNDIPPRDPIKLLEETALKFSFDSHTTYGNLIIVPLQIEIDDTKKVFFGTGSSKNQAKRIAAKMAIKEMAREFVV</sequence>
<evidence type="ECO:0000256" key="14">
    <source>
        <dbReference type="ARBA" id="ARBA00023211"/>
    </source>
</evidence>
<reference evidence="20" key="1">
    <citation type="submission" date="2016-11" db="EMBL/GenBank/DDBJ databases">
        <title>Geographic variation in RNAi sensitivity in the migratory locust.</title>
        <authorList>
            <person name="Sugahara R."/>
            <person name="Tanaka S."/>
            <person name="Jouraku A."/>
            <person name="Shiotsuki T."/>
        </authorList>
    </citation>
    <scope>NUCLEOTIDE SEQUENCE</scope>
    <source>
        <tissue evidence="20">Whole body</tissue>
    </source>
</reference>